<evidence type="ECO:0000313" key="3">
    <source>
        <dbReference type="Proteomes" id="UP001176210"/>
    </source>
</evidence>
<dbReference type="RefSeq" id="WP_257213200.1">
    <property type="nucleotide sequence ID" value="NZ_CP094818.1"/>
</dbReference>
<name>A0ABT7I0M7_MAMSC</name>
<accession>A0ABT7I0M7</accession>
<sequence length="42" mass="5133">MRPERALMKLVRIVTRRVVKEQSRKQKQENNQNLKNQNNNQN</sequence>
<organism evidence="2 3">
    <name type="scientific">Mammaliicoccus sciuri</name>
    <name type="common">Staphylococcus sciuri</name>
    <dbReference type="NCBI Taxonomy" id="1296"/>
    <lineage>
        <taxon>Bacteria</taxon>
        <taxon>Bacillati</taxon>
        <taxon>Bacillota</taxon>
        <taxon>Bacilli</taxon>
        <taxon>Bacillales</taxon>
        <taxon>Staphylococcaceae</taxon>
        <taxon>Mammaliicoccus</taxon>
    </lineage>
</organism>
<dbReference type="EMBL" id="JAPNQM010000007">
    <property type="protein sequence ID" value="MDL0117688.1"/>
    <property type="molecule type" value="Genomic_DNA"/>
</dbReference>
<comment type="caution">
    <text evidence="2">The sequence shown here is derived from an EMBL/GenBank/DDBJ whole genome shotgun (WGS) entry which is preliminary data.</text>
</comment>
<feature type="compositionally biased region" description="Low complexity" evidence="1">
    <location>
        <begin position="29"/>
        <end position="42"/>
    </location>
</feature>
<feature type="region of interest" description="Disordered" evidence="1">
    <location>
        <begin position="18"/>
        <end position="42"/>
    </location>
</feature>
<gene>
    <name evidence="2" type="ORF">OWO77_12025</name>
</gene>
<reference evidence="2" key="2">
    <citation type="journal article" date="2023" name="Vet. Microbiol.">
        <title>Emergence of livestock-associated Mammaliicoccus sciuri ST71 co-harbouring mecA and mecC genes in Brazil.</title>
        <authorList>
            <person name="de Moura G.S."/>
            <person name="de Carvalho E."/>
            <person name="Ramos Sanchez E.M."/>
            <person name="Sellera F.P."/>
            <person name="Marques M.F.S."/>
            <person name="Heinemann M.B."/>
            <person name="De Vliegher S."/>
            <person name="Souza F.N."/>
            <person name="Mota R.A."/>
        </authorList>
    </citation>
    <scope>NUCLEOTIDE SEQUENCE</scope>
    <source>
        <strain evidence="2">BR656</strain>
    </source>
</reference>
<dbReference type="Proteomes" id="UP001176210">
    <property type="component" value="Unassembled WGS sequence"/>
</dbReference>
<protein>
    <submittedName>
        <fullName evidence="2">Uncharacterized protein</fullName>
    </submittedName>
</protein>
<keyword evidence="3" id="KW-1185">Reference proteome</keyword>
<feature type="compositionally biased region" description="Basic and acidic residues" evidence="1">
    <location>
        <begin position="18"/>
        <end position="28"/>
    </location>
</feature>
<evidence type="ECO:0000313" key="2">
    <source>
        <dbReference type="EMBL" id="MDL0117688.1"/>
    </source>
</evidence>
<evidence type="ECO:0000256" key="1">
    <source>
        <dbReference type="SAM" id="MobiDB-lite"/>
    </source>
</evidence>
<proteinExistence type="predicted"/>
<reference evidence="2" key="1">
    <citation type="submission" date="2022-09" db="EMBL/GenBank/DDBJ databases">
        <authorList>
            <person name="De Moura G.S."/>
            <person name="Carvalho E."/>
            <person name="Ramos Sanchez E.M."/>
            <person name="Sellera F.P."/>
            <person name="Marques M.F.S."/>
            <person name="Heinemann M.B."/>
            <person name="De Vliegher S."/>
            <person name="Souza F.N."/>
            <person name="Mota R.A."/>
        </authorList>
    </citation>
    <scope>NUCLEOTIDE SEQUENCE</scope>
    <source>
        <strain evidence="2">BR656</strain>
    </source>
</reference>